<sequence length="244" mass="26477">MSDFSYGGRAKIGLIYPAPGWVMEPEFYLMAPWGVSTYTTRISLKHVNVAELRKLGDQSVEAAELLAQAPLDVIALGCTSGSFVNGSRYDQELIEKMEGVSGGIPCTTTSTAVVAALKALHVTKIAVATPYIDEVNLKAKNFLEAEGLDVVNIKGLGLLQDIEIDRQDMETVYRLAKEVDHVEAQAIVILCTGLRSVPIIEALENDLGKPVISAIQATFWHCLRLSGVRENVEGYGSLLRIEGL</sequence>
<reference evidence="2" key="1">
    <citation type="journal article" date="2016" name="Genome Announc.">
        <title>Complete genome sequence of Alkaliphilus metalliredigens strain QYMF, an alkaliphilic and metal-reducing bacterium isolated from borax-contaminated leachate ponds.</title>
        <authorList>
            <person name="Hwang C."/>
            <person name="Copeland A."/>
            <person name="Lucas S."/>
            <person name="Lapidus A."/>
            <person name="Barry K."/>
            <person name="Detter J.C."/>
            <person name="Glavina Del Rio T."/>
            <person name="Hammon N."/>
            <person name="Israni S."/>
            <person name="Dalin E."/>
            <person name="Tice H."/>
            <person name="Pitluck S."/>
            <person name="Chertkov O."/>
            <person name="Brettin T."/>
            <person name="Bruce D."/>
            <person name="Han C."/>
            <person name="Schmutz J."/>
            <person name="Larimer F."/>
            <person name="Land M.L."/>
            <person name="Hauser L."/>
            <person name="Kyrpides N."/>
            <person name="Mikhailova N."/>
            <person name="Ye Q."/>
            <person name="Zhou J."/>
            <person name="Richardson P."/>
            <person name="Fields M.W."/>
        </authorList>
    </citation>
    <scope>NUCLEOTIDE SEQUENCE [LARGE SCALE GENOMIC DNA]</scope>
    <source>
        <strain evidence="2">QYMF</strain>
    </source>
</reference>
<dbReference type="eggNOG" id="COG3473">
    <property type="taxonomic scope" value="Bacteria"/>
</dbReference>
<dbReference type="InterPro" id="IPR053714">
    <property type="entry name" value="Iso_Racemase_Enz_sf"/>
</dbReference>
<dbReference type="Pfam" id="PF17645">
    <property type="entry name" value="Amdase"/>
    <property type="match status" value="1"/>
</dbReference>
<dbReference type="Gene3D" id="3.40.50.12500">
    <property type="match status" value="1"/>
</dbReference>
<organism evidence="1 2">
    <name type="scientific">Alkaliphilus metalliredigens (strain QYMF)</name>
    <dbReference type="NCBI Taxonomy" id="293826"/>
    <lineage>
        <taxon>Bacteria</taxon>
        <taxon>Bacillati</taxon>
        <taxon>Bacillota</taxon>
        <taxon>Clostridia</taxon>
        <taxon>Peptostreptococcales</taxon>
        <taxon>Natronincolaceae</taxon>
        <taxon>Alkaliphilus</taxon>
    </lineage>
</organism>
<gene>
    <name evidence="1" type="ordered locus">Amet_1195</name>
</gene>
<dbReference type="KEGG" id="amt:Amet_1195"/>
<dbReference type="PANTHER" id="PTHR40267">
    <property type="entry name" value="BLR3294 PROTEIN"/>
    <property type="match status" value="1"/>
</dbReference>
<dbReference type="RefSeq" id="WP_012062444.1">
    <property type="nucleotide sequence ID" value="NC_009633.1"/>
</dbReference>
<dbReference type="HOGENOM" id="CLU_068086_5_1_9"/>
<dbReference type="PIRSF" id="PIRSF015736">
    <property type="entry name" value="MI"/>
    <property type="match status" value="1"/>
</dbReference>
<dbReference type="PANTHER" id="PTHR40267:SF1">
    <property type="entry name" value="BLR3294 PROTEIN"/>
    <property type="match status" value="1"/>
</dbReference>
<dbReference type="OrthoDB" id="483160at2"/>
<evidence type="ECO:0000313" key="1">
    <source>
        <dbReference type="EMBL" id="ABR47403.1"/>
    </source>
</evidence>
<dbReference type="STRING" id="293826.Amet_1195"/>
<name>A6TMI5_ALKMQ</name>
<proteinExistence type="predicted"/>
<dbReference type="InterPro" id="IPR026286">
    <property type="entry name" value="MaiA/AMDase"/>
</dbReference>
<evidence type="ECO:0000313" key="2">
    <source>
        <dbReference type="Proteomes" id="UP000001572"/>
    </source>
</evidence>
<dbReference type="AlphaFoldDB" id="A6TMI5"/>
<keyword evidence="2" id="KW-1185">Reference proteome</keyword>
<dbReference type="EMBL" id="CP000724">
    <property type="protein sequence ID" value="ABR47403.1"/>
    <property type="molecule type" value="Genomic_DNA"/>
</dbReference>
<dbReference type="Proteomes" id="UP000001572">
    <property type="component" value="Chromosome"/>
</dbReference>
<accession>A6TMI5</accession>
<protein>
    <submittedName>
        <fullName evidence="1">Asp/Glu racemase</fullName>
    </submittedName>
</protein>